<feature type="active site" description="For GATase activity" evidence="13">
    <location>
        <position position="226"/>
    </location>
</feature>
<evidence type="ECO:0000256" key="12">
    <source>
        <dbReference type="PIRNR" id="PIRNR036936"/>
    </source>
</evidence>
<feature type="binding site" evidence="14">
    <location>
        <position position="364"/>
    </location>
    <ligand>
        <name>substrate</name>
    </ligand>
</feature>
<evidence type="ECO:0000313" key="17">
    <source>
        <dbReference type="EMBL" id="VVT50231.1"/>
    </source>
</evidence>
<dbReference type="RefSeq" id="XP_031853275.1">
    <property type="nucleotide sequence ID" value="XM_031997384.1"/>
</dbReference>
<dbReference type="GO" id="GO:0000105">
    <property type="term" value="P:L-histidine biosynthetic process"/>
    <property type="evidence" value="ECO:0007669"/>
    <property type="project" value="UniProtKB-UniRule"/>
</dbReference>
<evidence type="ECO:0000256" key="15">
    <source>
        <dbReference type="RuleBase" id="RU003657"/>
    </source>
</evidence>
<comment type="similarity">
    <text evidence="15">Belongs to the HisA/HisF family.</text>
</comment>
<proteinExistence type="inferred from homology"/>
<evidence type="ECO:0000256" key="2">
    <source>
        <dbReference type="ARBA" id="ARBA00022605"/>
    </source>
</evidence>
<feature type="binding site" evidence="14">
    <location>
        <position position="504"/>
    </location>
    <ligand>
        <name>substrate</name>
    </ligand>
</feature>
<sequence length="585" mass="63237">MSKTAYVIDVESGNLQSLNNVIELLGWTPVLIKTPEDLVSKLAGQEDPRLFLPGVGNFGHFVHELNVRGFAQPIRDYIDSGRRLMGICVGLQTVFADSEEANNEDTNGNKAQGLGIIDRSLFRFSDKDKSVPQIGWNTIKYANAEDKSIGLYGLDPSSRYYFVNSFAAILTPEEAQLAQSGRINDVAGFKDNDLGPFEVALTTYGSQTFVSAIAFKGVFLTQFHPEKCGKAGVRVLDAFLSGKKHTTLLERAKASTPPGREVNGLTARIVACLDVRTNDSGDLVVTKGDQYDVRERQVDGAGNPVRNLGKPVELAQMYYEQGADEVTFLNITSFRNSPLRDLPMLTVLKEASKTVFVPLTVGGGIRDTLDPETNKVVPALEVAALYFRSGADKVSIGSDSVTAAEAYYARGGKGDGTSPIETISKAYGAQAVVISVDPRKVYVTSPEAAPANTHVIKSAYPGPNGEEYVWYQCTIKGGRESRPLGVYELVRACEALGAGEILLNSIDKDGSNSGYDLELVRLAKSAVSIPVIASSGAGNPEHFVEVFEKTNVDAALGAGMFHRKEYTVDQVKEVLEENGIAVRRD</sequence>
<feature type="domain" description="Glutamine amidotransferase" evidence="16">
    <location>
        <begin position="7"/>
        <end position="230"/>
    </location>
</feature>
<dbReference type="InterPro" id="IPR004651">
    <property type="entry name" value="HisF"/>
</dbReference>
<evidence type="ECO:0000256" key="14">
    <source>
        <dbReference type="PIRSR" id="PIRSR036936-2"/>
    </source>
</evidence>
<dbReference type="Pfam" id="PF00117">
    <property type="entry name" value="GATase"/>
    <property type="match status" value="1"/>
</dbReference>
<feature type="region of interest" description="PRFAR binding" evidence="14">
    <location>
        <begin position="509"/>
        <end position="510"/>
    </location>
</feature>
<gene>
    <name evidence="17" type="ORF">SAPINGB_P002666</name>
</gene>
<dbReference type="InterPro" id="IPR011060">
    <property type="entry name" value="RibuloseP-bd_barrel"/>
</dbReference>
<dbReference type="InterPro" id="IPR006062">
    <property type="entry name" value="His_biosynth"/>
</dbReference>
<dbReference type="EMBL" id="CABVLU010000002">
    <property type="protein sequence ID" value="VVT50231.1"/>
    <property type="molecule type" value="Genomic_DNA"/>
</dbReference>
<evidence type="ECO:0000256" key="13">
    <source>
        <dbReference type="PIRSR" id="PIRSR036936-1"/>
    </source>
</evidence>
<comment type="catalytic activity">
    <reaction evidence="8 12">
        <text>5-[(5-phospho-1-deoxy-D-ribulos-1-ylimino)methylamino]-1-(5-phospho-beta-D-ribosyl)imidazole-4-carboxamide + L-glutamine = D-erythro-1-(imidazol-4-yl)glycerol 3-phosphate + 5-amino-1-(5-phospho-beta-D-ribosyl)imidazole-4-carboxamide + L-glutamate + H(+)</text>
        <dbReference type="Rhea" id="RHEA:24793"/>
        <dbReference type="ChEBI" id="CHEBI:15378"/>
        <dbReference type="ChEBI" id="CHEBI:29985"/>
        <dbReference type="ChEBI" id="CHEBI:58278"/>
        <dbReference type="ChEBI" id="CHEBI:58359"/>
        <dbReference type="ChEBI" id="CHEBI:58475"/>
        <dbReference type="ChEBI" id="CHEBI:58525"/>
        <dbReference type="EC" id="4.3.2.10"/>
    </reaction>
</comment>
<dbReference type="InterPro" id="IPR029062">
    <property type="entry name" value="Class_I_gatase-like"/>
</dbReference>
<evidence type="ECO:0000256" key="4">
    <source>
        <dbReference type="ARBA" id="ARBA00022962"/>
    </source>
</evidence>
<evidence type="ECO:0000256" key="1">
    <source>
        <dbReference type="ARBA" id="ARBA00005091"/>
    </source>
</evidence>
<name>A0A5E8BH94_9ASCO</name>
<keyword evidence="5 12" id="KW-0368">Histidine biosynthesis</keyword>
<evidence type="ECO:0000313" key="18">
    <source>
        <dbReference type="Proteomes" id="UP000398389"/>
    </source>
</evidence>
<dbReference type="InterPro" id="IPR017926">
    <property type="entry name" value="GATASE"/>
</dbReference>
<dbReference type="AlphaFoldDB" id="A0A5E8BH94"/>
<evidence type="ECO:0000256" key="5">
    <source>
        <dbReference type="ARBA" id="ARBA00023102"/>
    </source>
</evidence>
<feature type="active site" description="For GATase activity" evidence="13">
    <location>
        <position position="88"/>
    </location>
</feature>
<feature type="active site" description="For GATase activity" evidence="13">
    <location>
        <position position="224"/>
    </location>
</feature>
<feature type="region of interest" description="PRFAR binding" evidence="14">
    <location>
        <begin position="558"/>
        <end position="559"/>
    </location>
</feature>
<evidence type="ECO:0000256" key="9">
    <source>
        <dbReference type="ARBA" id="ARBA00049534"/>
    </source>
</evidence>
<dbReference type="Proteomes" id="UP000398389">
    <property type="component" value="Unassembled WGS sequence"/>
</dbReference>
<dbReference type="CDD" id="cd04731">
    <property type="entry name" value="HisF"/>
    <property type="match status" value="1"/>
</dbReference>
<dbReference type="OrthoDB" id="10254903at2759"/>
<comment type="similarity">
    <text evidence="11 12">In the C-terminal section; belongs to the HisA/HisF family.</text>
</comment>
<reference evidence="17 18" key="1">
    <citation type="submission" date="2019-09" db="EMBL/GenBank/DDBJ databases">
        <authorList>
            <person name="Brejova B."/>
        </authorList>
    </citation>
    <scope>NUCLEOTIDE SEQUENCE [LARGE SCALE GENOMIC DNA]</scope>
</reference>
<dbReference type="GO" id="GO:0004359">
    <property type="term" value="F:glutaminase activity"/>
    <property type="evidence" value="ECO:0007669"/>
    <property type="project" value="UniProtKB-EC"/>
</dbReference>
<evidence type="ECO:0000256" key="10">
    <source>
        <dbReference type="ARBA" id="ARBA00055946"/>
    </source>
</evidence>
<feature type="active site" evidence="13">
    <location>
        <position position="437"/>
    </location>
</feature>
<dbReference type="PANTHER" id="PTHR21235">
    <property type="entry name" value="IMIDAZOLE GLYCEROL PHOSPHATE SYNTHASE SUBUNIT HISF/H IGP SYNTHASE SUBUNIT HISF/H"/>
    <property type="match status" value="1"/>
</dbReference>
<keyword evidence="6 12" id="KW-0456">Lyase</keyword>
<feature type="region of interest" description="PRFAR binding" evidence="14">
    <location>
        <begin position="435"/>
        <end position="437"/>
    </location>
</feature>
<dbReference type="Gene3D" id="3.20.20.70">
    <property type="entry name" value="Aldolase class I"/>
    <property type="match status" value="1"/>
</dbReference>
<comment type="pathway">
    <text evidence="1 12">Amino-acid biosynthesis; L-histidine biosynthesis; L-histidine from 5-phospho-alpha-D-ribose 1-diphosphate: step 5/9.</text>
</comment>
<dbReference type="Pfam" id="PF00977">
    <property type="entry name" value="His_biosynth"/>
    <property type="match status" value="1"/>
</dbReference>
<comment type="function">
    <text evidence="10 12">IGPS catalyzes the conversion of PRFAR and glutamine to IGP, AICAR and glutamate. The glutaminase domain produces the ammonia necessary for the cyclase domain to produce IGP and AICAR from PRFAR. The ammonia is channeled to the active site of the cyclase domain.</text>
</comment>
<evidence type="ECO:0000256" key="3">
    <source>
        <dbReference type="ARBA" id="ARBA00022801"/>
    </source>
</evidence>
<dbReference type="PROSITE" id="PS51273">
    <property type="entry name" value="GATASE_TYPE_1"/>
    <property type="match status" value="1"/>
</dbReference>
<keyword evidence="7 12" id="KW-0511">Multifunctional enzyme</keyword>
<evidence type="ECO:0000259" key="16">
    <source>
        <dbReference type="Pfam" id="PF00117"/>
    </source>
</evidence>
<dbReference type="SUPFAM" id="SSF51366">
    <property type="entry name" value="Ribulose-phoshate binding barrel"/>
    <property type="match status" value="1"/>
</dbReference>
<dbReference type="InterPro" id="IPR013785">
    <property type="entry name" value="Aldolase_TIM"/>
</dbReference>
<dbReference type="PIRSF" id="PIRSF036936">
    <property type="entry name" value="IGPS_HisHF"/>
    <property type="match status" value="1"/>
</dbReference>
<evidence type="ECO:0000256" key="7">
    <source>
        <dbReference type="ARBA" id="ARBA00023268"/>
    </source>
</evidence>
<feature type="region of interest" description="PRFAR binding" evidence="14">
    <location>
        <begin position="535"/>
        <end position="536"/>
    </location>
</feature>
<evidence type="ECO:0000256" key="11">
    <source>
        <dbReference type="ARBA" id="ARBA00061106"/>
    </source>
</evidence>
<keyword evidence="2 12" id="KW-0028">Amino-acid biosynthesis</keyword>
<evidence type="ECO:0000256" key="6">
    <source>
        <dbReference type="ARBA" id="ARBA00023239"/>
    </source>
</evidence>
<organism evidence="17 18">
    <name type="scientific">Magnusiomyces paraingens</name>
    <dbReference type="NCBI Taxonomy" id="2606893"/>
    <lineage>
        <taxon>Eukaryota</taxon>
        <taxon>Fungi</taxon>
        <taxon>Dikarya</taxon>
        <taxon>Ascomycota</taxon>
        <taxon>Saccharomycotina</taxon>
        <taxon>Dipodascomycetes</taxon>
        <taxon>Dipodascales</taxon>
        <taxon>Dipodascaceae</taxon>
        <taxon>Magnusiomyces</taxon>
    </lineage>
</organism>
<dbReference type="InterPro" id="IPR050064">
    <property type="entry name" value="IGPS_HisA/HisF"/>
</dbReference>
<comment type="catalytic activity">
    <reaction evidence="9 12">
        <text>L-glutamine + H2O = L-glutamate + NH4(+)</text>
        <dbReference type="Rhea" id="RHEA:15889"/>
        <dbReference type="ChEBI" id="CHEBI:15377"/>
        <dbReference type="ChEBI" id="CHEBI:28938"/>
        <dbReference type="ChEBI" id="CHEBI:29985"/>
        <dbReference type="ChEBI" id="CHEBI:58359"/>
        <dbReference type="EC" id="3.5.1.2"/>
    </reaction>
</comment>
<protein>
    <recommendedName>
        <fullName evidence="12">Imidazole glycerol phosphate synthase hisHF</fullName>
    </recommendedName>
    <domain>
        <recommendedName>
            <fullName evidence="12">Glutaminase</fullName>
            <ecNumber evidence="12">3.5.1.2</ecNumber>
        </recommendedName>
    </domain>
    <domain>
        <recommendedName>
            <fullName evidence="12">Cyclase</fullName>
        </recommendedName>
    </domain>
</protein>
<feature type="active site" evidence="13">
    <location>
        <position position="274"/>
    </location>
</feature>
<dbReference type="EC" id="3.5.1.2" evidence="12"/>
<evidence type="ECO:0000256" key="8">
    <source>
        <dbReference type="ARBA" id="ARBA00047838"/>
    </source>
</evidence>
<dbReference type="FunFam" id="3.20.20.70:FF:000094">
    <property type="entry name" value="Imidazole glycerol phosphate synthase hisHF"/>
    <property type="match status" value="1"/>
</dbReference>
<feature type="binding site" description="covalent" evidence="14">
    <location>
        <position position="88"/>
    </location>
    <ligand>
        <name>L-glutamine</name>
        <dbReference type="ChEBI" id="CHEBI:58359"/>
    </ligand>
</feature>
<dbReference type="UniPathway" id="UPA00031">
    <property type="reaction ID" value="UER00010"/>
</dbReference>
<keyword evidence="4 12" id="KW-0315">Glutamine amidotransferase</keyword>
<dbReference type="GeneID" id="43581484"/>
<dbReference type="GO" id="GO:0000107">
    <property type="term" value="F:imidazoleglycerol-phosphate synthase activity"/>
    <property type="evidence" value="ECO:0007669"/>
    <property type="project" value="UniProtKB-UniRule"/>
</dbReference>
<dbReference type="NCBIfam" id="TIGR00735">
    <property type="entry name" value="hisF"/>
    <property type="match status" value="1"/>
</dbReference>
<accession>A0A5E8BH94</accession>
<dbReference type="Gene3D" id="3.40.50.880">
    <property type="match status" value="1"/>
</dbReference>
<dbReference type="GO" id="GO:0016829">
    <property type="term" value="F:lyase activity"/>
    <property type="evidence" value="ECO:0007669"/>
    <property type="project" value="UniProtKB-KW"/>
</dbReference>
<dbReference type="PANTHER" id="PTHR21235:SF2">
    <property type="entry name" value="IMIDAZOLE GLYCEROL PHOSPHATE SYNTHASE HISHF"/>
    <property type="match status" value="1"/>
</dbReference>
<keyword evidence="3 12" id="KW-0378">Hydrolase</keyword>
<dbReference type="SUPFAM" id="SSF52317">
    <property type="entry name" value="Class I glutamine amidotransferase-like"/>
    <property type="match status" value="1"/>
</dbReference>
<keyword evidence="18" id="KW-1185">Reference proteome</keyword>
<dbReference type="InterPro" id="IPR014640">
    <property type="entry name" value="IGPS_HisHF"/>
</dbReference>
<feature type="region of interest" description="PRFAR binding" evidence="14">
    <location>
        <begin position="397"/>
        <end position="398"/>
    </location>
</feature>